<evidence type="ECO:0000259" key="9">
    <source>
        <dbReference type="Pfam" id="PF12359"/>
    </source>
</evidence>
<dbReference type="OrthoDB" id="3182339at2759"/>
<dbReference type="EC" id="3.4.19.12" evidence="2"/>
<evidence type="ECO:0000256" key="7">
    <source>
        <dbReference type="SAM" id="MobiDB-lite"/>
    </source>
</evidence>
<accession>A0A5N6SZQ8</accession>
<comment type="catalytic activity">
    <reaction evidence="1">
        <text>Thiol-dependent hydrolysis of ester, thioester, amide, peptide and isopeptide bonds formed by the C-terminal Gly of ubiquitin (a 76-residue protein attached to proteins as an intracellular targeting signal).</text>
        <dbReference type="EC" id="3.4.19.12"/>
    </reaction>
</comment>
<dbReference type="GO" id="GO:0004843">
    <property type="term" value="F:cysteine-type deubiquitinase activity"/>
    <property type="evidence" value="ECO:0007669"/>
    <property type="project" value="UniProtKB-EC"/>
</dbReference>
<evidence type="ECO:0000256" key="5">
    <source>
        <dbReference type="ARBA" id="ARBA00022801"/>
    </source>
</evidence>
<feature type="domain" description="DUF3645" evidence="9">
    <location>
        <begin position="186"/>
        <end position="218"/>
    </location>
</feature>
<evidence type="ECO:0000256" key="3">
    <source>
        <dbReference type="ARBA" id="ARBA00022670"/>
    </source>
</evidence>
<keyword evidence="3" id="KW-0645">Protease</keyword>
<dbReference type="InterPro" id="IPR022099">
    <property type="entry name" value="DUF3638"/>
</dbReference>
<dbReference type="Pfam" id="PF12359">
    <property type="entry name" value="DUF3645"/>
    <property type="match status" value="1"/>
</dbReference>
<evidence type="ECO:0000256" key="6">
    <source>
        <dbReference type="ARBA" id="ARBA00022807"/>
    </source>
</evidence>
<evidence type="ECO:0000259" key="8">
    <source>
        <dbReference type="Pfam" id="PF12340"/>
    </source>
</evidence>
<keyword evidence="6" id="KW-0788">Thiol protease</keyword>
<dbReference type="Pfam" id="PF12340">
    <property type="entry name" value="DUF3638"/>
    <property type="match status" value="1"/>
</dbReference>
<sequence>MKNGGVLLVQLEQTLSHKAMAFERIISGDFVARPLLQTLEFFRKHSRDVLVYTIGDQQPVQLSPERWVIAHQVLELVRKYTEDVRTKFPRLGEVGVSQEGSFPRIRIFGADAQRELIDRIAAHICETELSGFPIARQPKTLTEAELWGPRTRDVLFLLGGLFAAGISVFAFELKSWCVNYGLTSTREPPTTLTVPYRAKDSPTARSEYSHPDAVIVLTCLSGYYGGLSDEKLFNAFSHLLNDAYQLSKKFQQVVSINLEDRRLCTEKIFPSFRFAKGAVDYFLFHVVFPRKMRGFPYKLSASGWVIGEVKCHPLTGFSGPNAFREVLPHSVEQLSLPPQMHTNALVLGYLLQPEDSVICTPWRHKEHRSDAEGLLSLVANEWLRLTSNSDMPQAVILCDDNDELCVMDRKGPIESLQTSPFVKQLDVCYVFLAEAHTRGIDLKLPEHYRAAVTLGANLTKDRLVQNEASCIRTRRLGQGQSVVFCVPDEIHHKISTRASDNGSVEVPDVLCWAMAETWQDMKGNITLWATQGLRFLRHEPLRNEMHEALSLEQRYRPRVNQDELANFAHSDQSQAASLIATRCWEFGSMPYHSAKIDEDHEREVAAEAERERQVQRPPKARPKKHRIRGDMTNTVWHPSVRQFPGKLLVTRDYAQIVEPIDVLYFSPDVFQRLVQWILATRQGRLYPSIKESKHMALHLYAPRSNLGLKPLDKLDLYNVSGEVTNALCIPRGFIIELNLFAGQLHLTSYGEYVEPMGEDSLAATDSFILHRDKNNRTERLASTFRQSPIKFLNFLTSQIRRKSEGIDKTHMGKIFNGIILD</sequence>
<dbReference type="GeneID" id="43645957"/>
<dbReference type="InterPro" id="IPR051346">
    <property type="entry name" value="OTU_Deubiquitinase"/>
</dbReference>
<feature type="domain" description="DUF3638" evidence="8">
    <location>
        <begin position="1"/>
        <end position="84"/>
    </location>
</feature>
<proteinExistence type="predicted"/>
<protein>
    <recommendedName>
        <fullName evidence="2">ubiquitinyl hydrolase 1</fullName>
        <ecNumber evidence="2">3.4.19.12</ecNumber>
    </recommendedName>
</protein>
<keyword evidence="11" id="KW-1185">Reference proteome</keyword>
<evidence type="ECO:0000313" key="10">
    <source>
        <dbReference type="EMBL" id="KAE8139417.1"/>
    </source>
</evidence>
<evidence type="ECO:0000313" key="11">
    <source>
        <dbReference type="Proteomes" id="UP000325672"/>
    </source>
</evidence>
<dbReference type="RefSeq" id="XP_031915480.1">
    <property type="nucleotide sequence ID" value="XM_032061747.1"/>
</dbReference>
<feature type="region of interest" description="Disordered" evidence="7">
    <location>
        <begin position="600"/>
        <end position="626"/>
    </location>
</feature>
<dbReference type="PANTHER" id="PTHR13367:SF34">
    <property type="match status" value="1"/>
</dbReference>
<dbReference type="InterPro" id="IPR022105">
    <property type="entry name" value="DUF3645"/>
</dbReference>
<reference evidence="10 11" key="1">
    <citation type="submission" date="2019-04" db="EMBL/GenBank/DDBJ databases">
        <title>Friends and foes A comparative genomics study of 23 Aspergillus species from section Flavi.</title>
        <authorList>
            <consortium name="DOE Joint Genome Institute"/>
            <person name="Kjaerbolling I."/>
            <person name="Vesth T."/>
            <person name="Frisvad J.C."/>
            <person name="Nybo J.L."/>
            <person name="Theobald S."/>
            <person name="Kildgaard S."/>
            <person name="Isbrandt T."/>
            <person name="Kuo A."/>
            <person name="Sato A."/>
            <person name="Lyhne E.K."/>
            <person name="Kogle M.E."/>
            <person name="Wiebenga A."/>
            <person name="Kun R.S."/>
            <person name="Lubbers R.J."/>
            <person name="Makela M.R."/>
            <person name="Barry K."/>
            <person name="Chovatia M."/>
            <person name="Clum A."/>
            <person name="Daum C."/>
            <person name="Haridas S."/>
            <person name="He G."/>
            <person name="LaButti K."/>
            <person name="Lipzen A."/>
            <person name="Mondo S."/>
            <person name="Riley R."/>
            <person name="Salamov A."/>
            <person name="Simmons B.A."/>
            <person name="Magnuson J.K."/>
            <person name="Henrissat B."/>
            <person name="Mortensen U.H."/>
            <person name="Larsen T.O."/>
            <person name="Devries R.P."/>
            <person name="Grigoriev I.V."/>
            <person name="Machida M."/>
            <person name="Baker S.E."/>
            <person name="Andersen M.R."/>
        </authorList>
    </citation>
    <scope>NUCLEOTIDE SEQUENCE [LARGE SCALE GENOMIC DNA]</scope>
    <source>
        <strain evidence="10 11">CBS 117625</strain>
    </source>
</reference>
<gene>
    <name evidence="10" type="ORF">BDV38DRAFT_291452</name>
</gene>
<dbReference type="AlphaFoldDB" id="A0A5N6SZQ8"/>
<evidence type="ECO:0000256" key="2">
    <source>
        <dbReference type="ARBA" id="ARBA00012759"/>
    </source>
</evidence>
<keyword evidence="4" id="KW-0833">Ubl conjugation pathway</keyword>
<name>A0A5N6SZQ8_ASPPS</name>
<dbReference type="EMBL" id="ML743566">
    <property type="protein sequence ID" value="KAE8139417.1"/>
    <property type="molecule type" value="Genomic_DNA"/>
</dbReference>
<dbReference type="GO" id="GO:0006508">
    <property type="term" value="P:proteolysis"/>
    <property type="evidence" value="ECO:0007669"/>
    <property type="project" value="UniProtKB-KW"/>
</dbReference>
<dbReference type="Proteomes" id="UP000325672">
    <property type="component" value="Unassembled WGS sequence"/>
</dbReference>
<evidence type="ECO:0000256" key="1">
    <source>
        <dbReference type="ARBA" id="ARBA00000707"/>
    </source>
</evidence>
<keyword evidence="5" id="KW-0378">Hydrolase</keyword>
<feature type="compositionally biased region" description="Basic and acidic residues" evidence="7">
    <location>
        <begin position="600"/>
        <end position="614"/>
    </location>
</feature>
<organism evidence="10 11">
    <name type="scientific">Aspergillus pseudotamarii</name>
    <dbReference type="NCBI Taxonomy" id="132259"/>
    <lineage>
        <taxon>Eukaryota</taxon>
        <taxon>Fungi</taxon>
        <taxon>Dikarya</taxon>
        <taxon>Ascomycota</taxon>
        <taxon>Pezizomycotina</taxon>
        <taxon>Eurotiomycetes</taxon>
        <taxon>Eurotiomycetidae</taxon>
        <taxon>Eurotiales</taxon>
        <taxon>Aspergillaceae</taxon>
        <taxon>Aspergillus</taxon>
        <taxon>Aspergillus subgen. Circumdati</taxon>
    </lineage>
</organism>
<dbReference type="PANTHER" id="PTHR13367">
    <property type="entry name" value="UBIQUITIN THIOESTERASE"/>
    <property type="match status" value="1"/>
</dbReference>
<evidence type="ECO:0000256" key="4">
    <source>
        <dbReference type="ARBA" id="ARBA00022786"/>
    </source>
</evidence>